<evidence type="ECO:0000256" key="2">
    <source>
        <dbReference type="ARBA" id="ARBA00005869"/>
    </source>
</evidence>
<keyword evidence="4 9" id="KW-0274">FAD</keyword>
<sequence>LTYEEPGFRNTPTKQLVRAAVVLKLSSFDFLVKHADTLFKLGRSLLGGKLFGNLMTATFYGQFCPGQTYEDIHEATYAMREAGIIPLLAVPTEEDSKLAVGMDVESWYKENTRRTIECINIGSRFGIQGFPRFLQIKLTALIDQELCILLILLLIMLIMPEHPIHLLMRYLQEKLGQYVQLDMLSKEENLHLNESLARFEEICKHGSKCGVHLYVDAEYISINPALYLLSKAMLLRHNKTKPVLQVTIQAYLKSAKNETEKILKFCRDADIVFGAKIVRGAYLVAEKARAETQGYENPICNSLEATHDNYNEIVESLLRRISRNRNGKIHVMVASHNEDSVTRVVKRLHDFGIDHMRGDVVFAQLYGLSDHVTNWLGANNYPVYKSTPCGSVEETMPYLYRRAQENNRIIKGGKRDRTLINIELSKRLRQL</sequence>
<evidence type="ECO:0000256" key="8">
    <source>
        <dbReference type="ARBA" id="ARBA00048779"/>
    </source>
</evidence>
<keyword evidence="12" id="KW-1185">Reference proteome</keyword>
<organism evidence="11 12">
    <name type="scientific">Ciona savignyi</name>
    <name type="common">Pacific transparent sea squirt</name>
    <dbReference type="NCBI Taxonomy" id="51511"/>
    <lineage>
        <taxon>Eukaryota</taxon>
        <taxon>Metazoa</taxon>
        <taxon>Chordata</taxon>
        <taxon>Tunicata</taxon>
        <taxon>Ascidiacea</taxon>
        <taxon>Phlebobranchia</taxon>
        <taxon>Cionidae</taxon>
        <taxon>Ciona</taxon>
    </lineage>
</organism>
<evidence type="ECO:0000256" key="9">
    <source>
        <dbReference type="RuleBase" id="RU364054"/>
    </source>
</evidence>
<reference evidence="11" key="3">
    <citation type="submission" date="2025-09" db="UniProtKB">
        <authorList>
            <consortium name="Ensembl"/>
        </authorList>
    </citation>
    <scope>IDENTIFICATION</scope>
</reference>
<dbReference type="InterPro" id="IPR015659">
    <property type="entry name" value="Proline_oxidase"/>
</dbReference>
<protein>
    <recommendedName>
        <fullName evidence="9">Proline dehydrogenase</fullName>
        <ecNumber evidence="9">1.5.5.2</ecNumber>
    </recommendedName>
</protein>
<keyword evidence="5 9" id="KW-0560">Oxidoreductase</keyword>
<dbReference type="STRING" id="51511.ENSCSAVP00000018307"/>
<evidence type="ECO:0000313" key="12">
    <source>
        <dbReference type="Proteomes" id="UP000007875"/>
    </source>
</evidence>
<comment type="function">
    <text evidence="9">Converts proline to delta-1-pyrroline-5-carboxylate.</text>
</comment>
<name>H2ZL41_CIOSA</name>
<feature type="domain" description="Proline dehydrogenase" evidence="10">
    <location>
        <begin position="181"/>
        <end position="407"/>
    </location>
</feature>
<dbReference type="GO" id="GO:0004657">
    <property type="term" value="F:proline dehydrogenase activity"/>
    <property type="evidence" value="ECO:0007669"/>
    <property type="project" value="UniProtKB-EC"/>
</dbReference>
<dbReference type="EC" id="1.5.5.2" evidence="9"/>
<dbReference type="Pfam" id="PF01619">
    <property type="entry name" value="Pro_dh"/>
    <property type="match status" value="1"/>
</dbReference>
<reference evidence="12" key="1">
    <citation type="submission" date="2003-08" db="EMBL/GenBank/DDBJ databases">
        <authorList>
            <person name="Birren B."/>
            <person name="Nusbaum C."/>
            <person name="Abebe A."/>
            <person name="Abouelleil A."/>
            <person name="Adekoya E."/>
            <person name="Ait-zahra M."/>
            <person name="Allen N."/>
            <person name="Allen T."/>
            <person name="An P."/>
            <person name="Anderson M."/>
            <person name="Anderson S."/>
            <person name="Arachchi H."/>
            <person name="Armbruster J."/>
            <person name="Bachantsang P."/>
            <person name="Baldwin J."/>
            <person name="Barry A."/>
            <person name="Bayul T."/>
            <person name="Blitshsteyn B."/>
            <person name="Bloom T."/>
            <person name="Blye J."/>
            <person name="Boguslavskiy L."/>
            <person name="Borowsky M."/>
            <person name="Boukhgalter B."/>
            <person name="Brunache A."/>
            <person name="Butler J."/>
            <person name="Calixte N."/>
            <person name="Calvo S."/>
            <person name="Camarata J."/>
            <person name="Campo K."/>
            <person name="Chang J."/>
            <person name="Cheshatsang Y."/>
            <person name="Citroen M."/>
            <person name="Collymore A."/>
            <person name="Considine T."/>
            <person name="Cook A."/>
            <person name="Cooke P."/>
            <person name="Corum B."/>
            <person name="Cuomo C."/>
            <person name="David R."/>
            <person name="Dawoe T."/>
            <person name="Degray S."/>
            <person name="Dodge S."/>
            <person name="Dooley K."/>
            <person name="Dorje P."/>
            <person name="Dorjee K."/>
            <person name="Dorris L."/>
            <person name="Duffey N."/>
            <person name="Dupes A."/>
            <person name="Elkins T."/>
            <person name="Engels R."/>
            <person name="Erickson J."/>
            <person name="Farina A."/>
            <person name="Faro S."/>
            <person name="Ferreira P."/>
            <person name="Fischer H."/>
            <person name="Fitzgerald M."/>
            <person name="Foley K."/>
            <person name="Gage D."/>
            <person name="Galagan J."/>
            <person name="Gearin G."/>
            <person name="Gnerre S."/>
            <person name="Gnirke A."/>
            <person name="Goyette A."/>
            <person name="Graham J."/>
            <person name="Grandbois E."/>
            <person name="Gyaltsen K."/>
            <person name="Hafez N."/>
            <person name="Hagopian D."/>
            <person name="Hagos B."/>
            <person name="Hall J."/>
            <person name="Hatcher B."/>
            <person name="Heller A."/>
            <person name="Higgins H."/>
            <person name="Honan T."/>
            <person name="Horn A."/>
            <person name="Houde N."/>
            <person name="Hughes L."/>
            <person name="Hulme W."/>
            <person name="Husby E."/>
            <person name="Iliev I."/>
            <person name="Jaffe D."/>
            <person name="Jones C."/>
            <person name="Kamal M."/>
            <person name="Kamat A."/>
            <person name="Kamvysselis M."/>
            <person name="Karlsson E."/>
            <person name="Kells C."/>
            <person name="Kieu A."/>
            <person name="Kisner P."/>
            <person name="Kodira C."/>
            <person name="Kulbokas E."/>
            <person name="Labutti K."/>
            <person name="Lama D."/>
            <person name="Landers T."/>
            <person name="Leger J."/>
            <person name="Levine S."/>
            <person name="Lewis D."/>
            <person name="Lewis T."/>
            <person name="Lindblad-toh K."/>
            <person name="Liu X."/>
            <person name="Lokyitsang T."/>
            <person name="Lokyitsang Y."/>
            <person name="Lucien O."/>
            <person name="Lui A."/>
            <person name="Ma L.J."/>
            <person name="Mabbitt R."/>
            <person name="Macdonald J."/>
            <person name="Maclean C."/>
            <person name="Major J."/>
            <person name="Manning J."/>
            <person name="Marabella R."/>
            <person name="Maru K."/>
            <person name="Matthews C."/>
            <person name="Mauceli E."/>
            <person name="Mccarthy M."/>
            <person name="Mcdonough S."/>
            <person name="Mcghee T."/>
            <person name="Meldrim J."/>
            <person name="Meneus L."/>
            <person name="Mesirov J."/>
            <person name="Mihalev A."/>
            <person name="Mihova T."/>
            <person name="Mikkelsen T."/>
            <person name="Mlenga V."/>
            <person name="Moru K."/>
            <person name="Mozes J."/>
            <person name="Mulrain L."/>
            <person name="Munson G."/>
            <person name="Naylor J."/>
            <person name="Newes C."/>
            <person name="Nguyen C."/>
            <person name="Nguyen N."/>
            <person name="Nguyen T."/>
            <person name="Nicol R."/>
            <person name="Nielsen C."/>
            <person name="Nizzari M."/>
            <person name="Norbu C."/>
            <person name="Norbu N."/>
            <person name="O'donnell P."/>
            <person name="Okoawo O."/>
            <person name="O'leary S."/>
            <person name="Omotosho B."/>
            <person name="O'neill K."/>
            <person name="Osman S."/>
            <person name="Parker S."/>
            <person name="Perrin D."/>
            <person name="Phunkhang P."/>
            <person name="Piqani B."/>
            <person name="Purcell S."/>
            <person name="Rachupka T."/>
            <person name="Ramasamy U."/>
            <person name="Rameau R."/>
            <person name="Ray V."/>
            <person name="Raymond C."/>
            <person name="Retta R."/>
            <person name="Richardson S."/>
            <person name="Rise C."/>
            <person name="Rodriguez J."/>
            <person name="Rogers J."/>
            <person name="Rogov P."/>
            <person name="Rutman M."/>
            <person name="Schupbach R."/>
            <person name="Seaman C."/>
            <person name="Settipalli S."/>
            <person name="Sharpe T."/>
            <person name="Sheridan J."/>
            <person name="Sherpa N."/>
            <person name="Shi J."/>
            <person name="Smirnov S."/>
            <person name="Smith C."/>
            <person name="Sougnez C."/>
            <person name="Spencer B."/>
            <person name="Stalker J."/>
            <person name="Stange-thomann N."/>
            <person name="Stavropoulos S."/>
            <person name="Stetson K."/>
            <person name="Stone C."/>
            <person name="Stone S."/>
            <person name="Stubbs M."/>
            <person name="Talamas J."/>
            <person name="Tchuinga P."/>
            <person name="Tenzing P."/>
            <person name="Tesfaye S."/>
            <person name="Theodore J."/>
            <person name="Thoulutsang Y."/>
            <person name="Topham K."/>
            <person name="Towey S."/>
            <person name="Tsamla T."/>
            <person name="Tsomo N."/>
            <person name="Vallee D."/>
            <person name="Vassiliev H."/>
            <person name="Venkataraman V."/>
            <person name="Vinson J."/>
            <person name="Vo A."/>
            <person name="Wade C."/>
            <person name="Wang S."/>
            <person name="Wangchuk T."/>
            <person name="Wangdi T."/>
            <person name="Whittaker C."/>
            <person name="Wilkinson J."/>
            <person name="Wu Y."/>
            <person name="Wyman D."/>
            <person name="Yadav S."/>
            <person name="Yang S."/>
            <person name="Yang X."/>
            <person name="Yeager S."/>
            <person name="Yee E."/>
            <person name="Young G."/>
            <person name="Zainoun J."/>
            <person name="Zembeck L."/>
            <person name="Zimmer A."/>
            <person name="Zody M."/>
            <person name="Lander E."/>
        </authorList>
    </citation>
    <scope>NUCLEOTIDE SEQUENCE [LARGE SCALE GENOMIC DNA]</scope>
</reference>
<evidence type="ECO:0000256" key="6">
    <source>
        <dbReference type="ARBA" id="ARBA00023062"/>
    </source>
</evidence>
<dbReference type="OMA" id="WMQDAAD"/>
<evidence type="ECO:0000313" key="11">
    <source>
        <dbReference type="Ensembl" id="ENSCSAVP00000018307.1"/>
    </source>
</evidence>
<dbReference type="InterPro" id="IPR002872">
    <property type="entry name" value="Proline_DH_dom"/>
</dbReference>
<dbReference type="Gene3D" id="3.20.20.220">
    <property type="match status" value="1"/>
</dbReference>
<comment type="catalytic activity">
    <reaction evidence="8 9">
        <text>L-proline + a quinone = (S)-1-pyrroline-5-carboxylate + a quinol + H(+)</text>
        <dbReference type="Rhea" id="RHEA:23784"/>
        <dbReference type="ChEBI" id="CHEBI:15378"/>
        <dbReference type="ChEBI" id="CHEBI:17388"/>
        <dbReference type="ChEBI" id="CHEBI:24646"/>
        <dbReference type="ChEBI" id="CHEBI:60039"/>
        <dbReference type="ChEBI" id="CHEBI:132124"/>
        <dbReference type="EC" id="1.5.5.2"/>
    </reaction>
</comment>
<dbReference type="InParanoid" id="H2ZL41"/>
<dbReference type="FunCoup" id="H2ZL41">
    <property type="interactions" value="1"/>
</dbReference>
<dbReference type="InterPro" id="IPR029041">
    <property type="entry name" value="FAD-linked_oxidoreductase-like"/>
</dbReference>
<evidence type="ECO:0000256" key="3">
    <source>
        <dbReference type="ARBA" id="ARBA00022630"/>
    </source>
</evidence>
<keyword evidence="3 9" id="KW-0285">Flavoprotein</keyword>
<evidence type="ECO:0000259" key="10">
    <source>
        <dbReference type="Pfam" id="PF01619"/>
    </source>
</evidence>
<reference evidence="11" key="2">
    <citation type="submission" date="2025-08" db="UniProtKB">
        <authorList>
            <consortium name="Ensembl"/>
        </authorList>
    </citation>
    <scope>IDENTIFICATION</scope>
</reference>
<dbReference type="Ensembl" id="ENSCSAVT00000018507.1">
    <property type="protein sequence ID" value="ENSCSAVP00000018307.1"/>
    <property type="gene ID" value="ENSCSAVG00000010754.1"/>
</dbReference>
<dbReference type="PANTHER" id="PTHR13914">
    <property type="entry name" value="PROLINE OXIDASE"/>
    <property type="match status" value="1"/>
</dbReference>
<evidence type="ECO:0000256" key="7">
    <source>
        <dbReference type="ARBA" id="ARBA00048242"/>
    </source>
</evidence>
<dbReference type="SUPFAM" id="SSF51730">
    <property type="entry name" value="FAD-linked oxidoreductase"/>
    <property type="match status" value="1"/>
</dbReference>
<dbReference type="GO" id="GO:0005739">
    <property type="term" value="C:mitochondrion"/>
    <property type="evidence" value="ECO:0007669"/>
    <property type="project" value="TreeGrafter"/>
</dbReference>
<comment type="similarity">
    <text evidence="2 9">Belongs to the proline oxidase family.</text>
</comment>
<dbReference type="GO" id="GO:0071949">
    <property type="term" value="F:FAD binding"/>
    <property type="evidence" value="ECO:0007669"/>
    <property type="project" value="TreeGrafter"/>
</dbReference>
<dbReference type="AlphaFoldDB" id="H2ZL41"/>
<accession>H2ZL41</accession>
<dbReference type="PANTHER" id="PTHR13914:SF29">
    <property type="entry name" value="HYDROXYPROLINE DEHYDROGENASE"/>
    <property type="match status" value="1"/>
</dbReference>
<dbReference type="Proteomes" id="UP000007875">
    <property type="component" value="Unassembled WGS sequence"/>
</dbReference>
<evidence type="ECO:0000256" key="4">
    <source>
        <dbReference type="ARBA" id="ARBA00022827"/>
    </source>
</evidence>
<proteinExistence type="inferred from homology"/>
<evidence type="ECO:0000256" key="5">
    <source>
        <dbReference type="ARBA" id="ARBA00023002"/>
    </source>
</evidence>
<keyword evidence="6 9" id="KW-0642">Proline metabolism</keyword>
<dbReference type="eggNOG" id="KOG0186">
    <property type="taxonomic scope" value="Eukaryota"/>
</dbReference>
<evidence type="ECO:0000256" key="1">
    <source>
        <dbReference type="ARBA" id="ARBA00001974"/>
    </source>
</evidence>
<comment type="catalytic activity">
    <reaction evidence="7">
        <text>trans-4-hydroxy-L-proline + a quinone = (3R,5S)-1-pyrroline-3-hydroxy-5-carboxylate + a quinol + H(+)</text>
        <dbReference type="Rhea" id="RHEA:52512"/>
        <dbReference type="ChEBI" id="CHEBI:15378"/>
        <dbReference type="ChEBI" id="CHEBI:24646"/>
        <dbReference type="ChEBI" id="CHEBI:58375"/>
        <dbReference type="ChEBI" id="CHEBI:62612"/>
        <dbReference type="ChEBI" id="CHEBI:132124"/>
        <dbReference type="EC" id="1.5.5.3"/>
    </reaction>
</comment>
<comment type="cofactor">
    <cofactor evidence="1 9">
        <name>FAD</name>
        <dbReference type="ChEBI" id="CHEBI:57692"/>
    </cofactor>
</comment>
<dbReference type="GeneTree" id="ENSGT00390000006265"/>
<dbReference type="GO" id="GO:0010133">
    <property type="term" value="P:L-proline catabolic process to L-glutamate"/>
    <property type="evidence" value="ECO:0007669"/>
    <property type="project" value="TreeGrafter"/>
</dbReference>